<evidence type="ECO:0000256" key="1">
    <source>
        <dbReference type="SAM" id="MobiDB-lite"/>
    </source>
</evidence>
<keyword evidence="3" id="KW-1185">Reference proteome</keyword>
<accession>A0A8J5HCX1</accession>
<organism evidence="2 3">
    <name type="scientific">Zingiber officinale</name>
    <name type="common">Ginger</name>
    <name type="synonym">Amomum zingiber</name>
    <dbReference type="NCBI Taxonomy" id="94328"/>
    <lineage>
        <taxon>Eukaryota</taxon>
        <taxon>Viridiplantae</taxon>
        <taxon>Streptophyta</taxon>
        <taxon>Embryophyta</taxon>
        <taxon>Tracheophyta</taxon>
        <taxon>Spermatophyta</taxon>
        <taxon>Magnoliopsida</taxon>
        <taxon>Liliopsida</taxon>
        <taxon>Zingiberales</taxon>
        <taxon>Zingiberaceae</taxon>
        <taxon>Zingiber</taxon>
    </lineage>
</organism>
<protein>
    <submittedName>
        <fullName evidence="2">Uncharacterized protein</fullName>
    </submittedName>
</protein>
<feature type="region of interest" description="Disordered" evidence="1">
    <location>
        <begin position="31"/>
        <end position="116"/>
    </location>
</feature>
<gene>
    <name evidence="2" type="ORF">ZIOFF_018435</name>
</gene>
<proteinExistence type="predicted"/>
<feature type="compositionally biased region" description="Basic and acidic residues" evidence="1">
    <location>
        <begin position="50"/>
        <end position="62"/>
    </location>
</feature>
<evidence type="ECO:0000313" key="3">
    <source>
        <dbReference type="Proteomes" id="UP000734854"/>
    </source>
</evidence>
<dbReference type="AlphaFoldDB" id="A0A8J5HCX1"/>
<dbReference type="Proteomes" id="UP000734854">
    <property type="component" value="Unassembled WGS sequence"/>
</dbReference>
<feature type="compositionally biased region" description="Polar residues" evidence="1">
    <location>
        <begin position="34"/>
        <end position="45"/>
    </location>
</feature>
<feature type="compositionally biased region" description="Polar residues" evidence="1">
    <location>
        <begin position="63"/>
        <end position="77"/>
    </location>
</feature>
<comment type="caution">
    <text evidence="2">The sequence shown here is derived from an EMBL/GenBank/DDBJ whole genome shotgun (WGS) entry which is preliminary data.</text>
</comment>
<evidence type="ECO:0000313" key="2">
    <source>
        <dbReference type="EMBL" id="KAG6521320.1"/>
    </source>
</evidence>
<sequence>MPLSPLVKILGIPCPNSLLLPLAKQQRPLLPPWNFSSSPLAKQQPLSSSLHDEASSSLHPDEASSSLHPHLSATKQAAASILIPLRRSKQQPPSSSLHEETSSNLHPHLSATDLAP</sequence>
<name>A0A8J5HCX1_ZINOF</name>
<dbReference type="EMBL" id="JACMSC010000005">
    <property type="protein sequence ID" value="KAG6521320.1"/>
    <property type="molecule type" value="Genomic_DNA"/>
</dbReference>
<reference evidence="2 3" key="1">
    <citation type="submission" date="2020-08" db="EMBL/GenBank/DDBJ databases">
        <title>Plant Genome Project.</title>
        <authorList>
            <person name="Zhang R.-G."/>
        </authorList>
    </citation>
    <scope>NUCLEOTIDE SEQUENCE [LARGE SCALE GENOMIC DNA]</scope>
    <source>
        <tissue evidence="2">Rhizome</tissue>
    </source>
</reference>